<dbReference type="GO" id="GO:0003729">
    <property type="term" value="F:mRNA binding"/>
    <property type="evidence" value="ECO:0007669"/>
    <property type="project" value="UniProtKB-UniRule"/>
</dbReference>
<evidence type="ECO:0000259" key="3">
    <source>
        <dbReference type="PROSITE" id="PS50882"/>
    </source>
</evidence>
<dbReference type="STRING" id="74649.A0A2P6QNS3"/>
<comment type="function">
    <text evidence="1">Specifically recognizes and binds N6-methyladenosine (m6A)-containing RNAs, and regulates mRNA stability. M6A is a modification present at internal sites of mRNAs and some non-coding RNAs and plays a role in mRNA stability and processing.</text>
</comment>
<dbReference type="SMR" id="A0A2P6QNS3"/>
<dbReference type="InterPro" id="IPR007275">
    <property type="entry name" value="YTH_domain"/>
</dbReference>
<feature type="compositionally biased region" description="Basic and acidic residues" evidence="2">
    <location>
        <begin position="573"/>
        <end position="587"/>
    </location>
</feature>
<dbReference type="GO" id="GO:0005737">
    <property type="term" value="C:cytoplasm"/>
    <property type="evidence" value="ECO:0007669"/>
    <property type="project" value="TreeGrafter"/>
</dbReference>
<feature type="region of interest" description="Disordered" evidence="2">
    <location>
        <begin position="562"/>
        <end position="587"/>
    </location>
</feature>
<keyword evidence="5" id="KW-1185">Reference proteome</keyword>
<dbReference type="AlphaFoldDB" id="A0A2P6QNS3"/>
<dbReference type="InterPro" id="IPR045168">
    <property type="entry name" value="YTH_prot"/>
</dbReference>
<feature type="region of interest" description="Disordered" evidence="2">
    <location>
        <begin position="264"/>
        <end position="295"/>
    </location>
</feature>
<proteinExistence type="inferred from homology"/>
<reference evidence="4 5" key="1">
    <citation type="journal article" date="2018" name="Nat. Genet.">
        <title>The Rosa genome provides new insights in the design of modern roses.</title>
        <authorList>
            <person name="Bendahmane M."/>
        </authorList>
    </citation>
    <scope>NUCLEOTIDE SEQUENCE [LARGE SCALE GENOMIC DNA]</scope>
    <source>
        <strain evidence="5">cv. Old Blush</strain>
    </source>
</reference>
<feature type="compositionally biased region" description="Basic and acidic residues" evidence="2">
    <location>
        <begin position="285"/>
        <end position="295"/>
    </location>
</feature>
<feature type="compositionally biased region" description="Basic and acidic residues" evidence="2">
    <location>
        <begin position="313"/>
        <end position="331"/>
    </location>
</feature>
<feature type="compositionally biased region" description="Polar residues" evidence="2">
    <location>
        <begin position="264"/>
        <end position="284"/>
    </location>
</feature>
<dbReference type="PANTHER" id="PTHR12357">
    <property type="entry name" value="YTH YT521-B HOMOLOGY DOMAIN-CONTAINING"/>
    <property type="match status" value="1"/>
</dbReference>
<name>A0A2P6QNS3_ROSCH</name>
<dbReference type="GO" id="GO:1990247">
    <property type="term" value="F:N6-methyladenosine-containing RNA reader activity"/>
    <property type="evidence" value="ECO:0007669"/>
    <property type="project" value="UniProtKB-UniRule"/>
</dbReference>
<gene>
    <name evidence="4" type="ORF">RchiOBHm_Chr4g0384791</name>
</gene>
<dbReference type="Gramene" id="PRQ35834">
    <property type="protein sequence ID" value="PRQ35834"/>
    <property type="gene ID" value="RchiOBHm_Chr4g0384791"/>
</dbReference>
<accession>A0A2P6QNS3</accession>
<dbReference type="OMA" id="MAYGQFS"/>
<evidence type="ECO:0000256" key="1">
    <source>
        <dbReference type="RuleBase" id="RU369095"/>
    </source>
</evidence>
<dbReference type="GO" id="GO:0061157">
    <property type="term" value="P:mRNA destabilization"/>
    <property type="evidence" value="ECO:0007669"/>
    <property type="project" value="TreeGrafter"/>
</dbReference>
<evidence type="ECO:0000256" key="2">
    <source>
        <dbReference type="SAM" id="MobiDB-lite"/>
    </source>
</evidence>
<evidence type="ECO:0000313" key="5">
    <source>
        <dbReference type="Proteomes" id="UP000238479"/>
    </source>
</evidence>
<feature type="domain" description="YTH" evidence="3">
    <location>
        <begin position="367"/>
        <end position="504"/>
    </location>
</feature>
<dbReference type="PANTHER" id="PTHR12357:SF77">
    <property type="entry name" value="YTH DOMAIN-CONTAINING FAMILY PROTEIN"/>
    <property type="match status" value="1"/>
</dbReference>
<sequence>MDDQDRIVSTGERPVKPDVLKEQPVLPKDERIASANPSPAAVITGPSRTATEQPKFSDVAGELSTTHPLNLYGSNEQSYGSSTGTWDGYPQYINTDGMHVVSPVMYSDNPSLLYHSGYGFNPEIAYGPYSPVATPLASYLVDGQLYSPQQVPFSPSYYPQPSPPSLSHINSAIPVTPTERMTSESSSTDNMAFGPGSGYFVNFRSFSGGDLSGNLGSSPLASPGIYPQPMGILGSYEHSVGQISHPQRSMHGFGMVSSSFTGRYPHNTSHQSSNFGGPSYSFGNDRSRLTVDKGRRRDREWDSISVFSNSHDISNDRNRGPRASKLKDKNMSDQGSSSSARKMDLSASGINLDSINRKDFVTDYEEAKFFIIKSFSEDNVHKSIKYSVWASTPHGNKKLDAAYHEAKRIKSSCPVFLLFSVNASGQFCGVAEMIGPVDFGKDADYWQQDRWNGQFKVQWHIIKDVPNIRFRHILLENNDNKPVTHSRDCQEVNLKQGIELLKIFNDYDARTSIVDDFEFYDDRERSLKERKARQQACATTDASESVVLDTVKEASNISDQALEMKGSSSKEFAGTEHDSSSKTDSVVYEHDAVQQISDSLSQVLQLEESDKEVVPPSERGGTHDSESVDKEVTVVST</sequence>
<feature type="region of interest" description="Disordered" evidence="2">
    <location>
        <begin position="309"/>
        <end position="343"/>
    </location>
</feature>
<dbReference type="Gene3D" id="3.10.590.10">
    <property type="entry name" value="ph1033 like domains"/>
    <property type="match status" value="1"/>
</dbReference>
<feature type="compositionally biased region" description="Basic and acidic residues" evidence="2">
    <location>
        <begin position="620"/>
        <end position="637"/>
    </location>
</feature>
<dbReference type="Proteomes" id="UP000238479">
    <property type="component" value="Chromosome 4"/>
</dbReference>
<feature type="region of interest" description="Disordered" evidence="2">
    <location>
        <begin position="605"/>
        <end position="637"/>
    </location>
</feature>
<comment type="caution">
    <text evidence="4">The sequence shown here is derived from an EMBL/GenBank/DDBJ whole genome shotgun (WGS) entry which is preliminary data.</text>
</comment>
<organism evidence="4 5">
    <name type="scientific">Rosa chinensis</name>
    <name type="common">China rose</name>
    <dbReference type="NCBI Taxonomy" id="74649"/>
    <lineage>
        <taxon>Eukaryota</taxon>
        <taxon>Viridiplantae</taxon>
        <taxon>Streptophyta</taxon>
        <taxon>Embryophyta</taxon>
        <taxon>Tracheophyta</taxon>
        <taxon>Spermatophyta</taxon>
        <taxon>Magnoliopsida</taxon>
        <taxon>eudicotyledons</taxon>
        <taxon>Gunneridae</taxon>
        <taxon>Pentapetalae</taxon>
        <taxon>rosids</taxon>
        <taxon>fabids</taxon>
        <taxon>Rosales</taxon>
        <taxon>Rosaceae</taxon>
        <taxon>Rosoideae</taxon>
        <taxon>Rosoideae incertae sedis</taxon>
        <taxon>Rosa</taxon>
    </lineage>
</organism>
<dbReference type="EMBL" id="PDCK01000042">
    <property type="protein sequence ID" value="PRQ35834.1"/>
    <property type="molecule type" value="Genomic_DNA"/>
</dbReference>
<feature type="region of interest" description="Disordered" evidence="2">
    <location>
        <begin position="26"/>
        <end position="53"/>
    </location>
</feature>
<dbReference type="PROSITE" id="PS50882">
    <property type="entry name" value="YTH"/>
    <property type="match status" value="1"/>
</dbReference>
<evidence type="ECO:0000313" key="4">
    <source>
        <dbReference type="EMBL" id="PRQ35834.1"/>
    </source>
</evidence>
<keyword evidence="1" id="KW-0694">RNA-binding</keyword>
<protein>
    <recommendedName>
        <fullName evidence="1">YTH domain-containing family protein</fullName>
    </recommendedName>
</protein>
<comment type="similarity">
    <text evidence="1">Belongs to the YTHDF family.</text>
</comment>
<dbReference type="CDD" id="cd21134">
    <property type="entry name" value="YTH"/>
    <property type="match status" value="1"/>
</dbReference>
<dbReference type="Pfam" id="PF04146">
    <property type="entry name" value="YTH"/>
    <property type="match status" value="1"/>
</dbReference>